<comment type="caution">
    <text evidence="1">The sequence shown here is derived from an EMBL/GenBank/DDBJ whole genome shotgun (WGS) entry which is preliminary data.</text>
</comment>
<evidence type="ECO:0000313" key="1">
    <source>
        <dbReference type="EMBL" id="KAG8001553.1"/>
    </source>
</evidence>
<sequence>MSDIPLENLEFAKGRGTFPCDISVLEIHQDLDWNPKVSTLNVWPLYICDDGAVVFYRHSTEEPMELSEDERNELMKKESSRLLKTGHRVSYSPRKEKALKIYLDGGPAKDPGQD</sequence>
<proteinExistence type="predicted"/>
<gene>
    <name evidence="1" type="primary">USP47.2</name>
    <name evidence="1" type="ORF">GBF38_007261</name>
</gene>
<keyword evidence="2" id="KW-1185">Reference proteome</keyword>
<reference evidence="1" key="1">
    <citation type="submission" date="2020-04" db="EMBL/GenBank/DDBJ databases">
        <title>A chromosome-scale assembly and high-density genetic map of the yellow drum (Nibea albiflora) genome.</title>
        <authorList>
            <person name="Xu D."/>
            <person name="Zhang W."/>
            <person name="Chen R."/>
            <person name="Tan P."/>
            <person name="Wang L."/>
            <person name="Song H."/>
            <person name="Tian L."/>
            <person name="Zhu Q."/>
            <person name="Wang B."/>
        </authorList>
    </citation>
    <scope>NUCLEOTIDE SEQUENCE</scope>
    <source>
        <strain evidence="1">ZJHYS-2018</strain>
    </source>
</reference>
<accession>A0ACB7EH57</accession>
<dbReference type="Proteomes" id="UP000805704">
    <property type="component" value="Chromosome 7"/>
</dbReference>
<evidence type="ECO:0000313" key="2">
    <source>
        <dbReference type="Proteomes" id="UP000805704"/>
    </source>
</evidence>
<protein>
    <submittedName>
        <fullName evidence="1">Ubiquitin carboxyl-terminal hydrolase 47</fullName>
    </submittedName>
</protein>
<name>A0ACB7EH57_NIBAL</name>
<organism evidence="1 2">
    <name type="scientific">Nibea albiflora</name>
    <name type="common">Yellow drum</name>
    <name type="synonym">Corvina albiflora</name>
    <dbReference type="NCBI Taxonomy" id="240163"/>
    <lineage>
        <taxon>Eukaryota</taxon>
        <taxon>Metazoa</taxon>
        <taxon>Chordata</taxon>
        <taxon>Craniata</taxon>
        <taxon>Vertebrata</taxon>
        <taxon>Euteleostomi</taxon>
        <taxon>Actinopterygii</taxon>
        <taxon>Neopterygii</taxon>
        <taxon>Teleostei</taxon>
        <taxon>Neoteleostei</taxon>
        <taxon>Acanthomorphata</taxon>
        <taxon>Eupercaria</taxon>
        <taxon>Sciaenidae</taxon>
        <taxon>Nibea</taxon>
    </lineage>
</organism>
<keyword evidence="1" id="KW-0378">Hydrolase</keyword>
<dbReference type="EMBL" id="CM024795">
    <property type="protein sequence ID" value="KAG8001553.1"/>
    <property type="molecule type" value="Genomic_DNA"/>
</dbReference>